<evidence type="ECO:0000256" key="1">
    <source>
        <dbReference type="ARBA" id="ARBA00004138"/>
    </source>
</evidence>
<feature type="region of interest" description="Disordered" evidence="10">
    <location>
        <begin position="2240"/>
        <end position="2271"/>
    </location>
</feature>
<feature type="region of interest" description="Disordered" evidence="10">
    <location>
        <begin position="276"/>
        <end position="447"/>
    </location>
</feature>
<evidence type="ECO:0000259" key="11">
    <source>
        <dbReference type="Pfam" id="PF22544"/>
    </source>
</evidence>
<dbReference type="InterPro" id="IPR011992">
    <property type="entry name" value="EF-hand-dom_pair"/>
</dbReference>
<feature type="compositionally biased region" description="Acidic residues" evidence="10">
    <location>
        <begin position="387"/>
        <end position="397"/>
    </location>
</feature>
<feature type="region of interest" description="Disordered" evidence="10">
    <location>
        <begin position="1695"/>
        <end position="1731"/>
    </location>
</feature>
<feature type="region of interest" description="Disordered" evidence="10">
    <location>
        <begin position="48"/>
        <end position="255"/>
    </location>
</feature>
<evidence type="ECO:0000313" key="13">
    <source>
        <dbReference type="Proteomes" id="UP000321577"/>
    </source>
</evidence>
<dbReference type="Gene3D" id="2.60.40.10">
    <property type="entry name" value="Immunoglobulins"/>
    <property type="match status" value="1"/>
</dbReference>
<evidence type="ECO:0000256" key="9">
    <source>
        <dbReference type="ARBA" id="ARBA00023273"/>
    </source>
</evidence>
<dbReference type="Gene3D" id="4.10.1080.10">
    <property type="entry name" value="TSP type-3 repeat"/>
    <property type="match status" value="3"/>
</dbReference>
<feature type="compositionally biased region" description="Pro residues" evidence="10">
    <location>
        <begin position="59"/>
        <end position="73"/>
    </location>
</feature>
<feature type="region of interest" description="Disordered" evidence="10">
    <location>
        <begin position="1211"/>
        <end position="1235"/>
    </location>
</feature>
<keyword evidence="5" id="KW-0964">Secreted</keyword>
<feature type="domain" description="HYDIN/VesB/CFA65-like Ig-like" evidence="11">
    <location>
        <begin position="683"/>
        <end position="761"/>
    </location>
</feature>
<feature type="region of interest" description="Disordered" evidence="10">
    <location>
        <begin position="1849"/>
        <end position="1878"/>
    </location>
</feature>
<feature type="compositionally biased region" description="Acidic residues" evidence="10">
    <location>
        <begin position="76"/>
        <end position="86"/>
    </location>
</feature>
<dbReference type="Gene3D" id="1.10.238.10">
    <property type="entry name" value="EF-hand"/>
    <property type="match status" value="1"/>
</dbReference>
<reference evidence="12 13" key="1">
    <citation type="submission" date="2019-07" db="EMBL/GenBank/DDBJ databases">
        <title>Whole genome shotgun sequence of Brevifollis gellanilyticus NBRC 108608.</title>
        <authorList>
            <person name="Hosoyama A."/>
            <person name="Uohara A."/>
            <person name="Ohji S."/>
            <person name="Ichikawa N."/>
        </authorList>
    </citation>
    <scope>NUCLEOTIDE SEQUENCE [LARGE SCALE GENOMIC DNA]</scope>
    <source>
        <strain evidence="12 13">NBRC 108608</strain>
    </source>
</reference>
<feature type="compositionally biased region" description="Polar residues" evidence="10">
    <location>
        <begin position="306"/>
        <end position="318"/>
    </location>
</feature>
<dbReference type="PANTHER" id="PTHR37467:SF1">
    <property type="entry name" value="EXPORTED CALCIUM-BINDING GLYCOPROTEIN"/>
    <property type="match status" value="1"/>
</dbReference>
<dbReference type="InterPro" id="IPR053180">
    <property type="entry name" value="Ca-binding_acidic-repeat"/>
</dbReference>
<accession>A0A512M8W4</accession>
<comment type="subcellular location">
    <subcellularLocation>
        <location evidence="1">Cell projection</location>
        <location evidence="1">Cilium</location>
    </subcellularLocation>
    <subcellularLocation>
        <location evidence="2">Cytoplasm</location>
    </subcellularLocation>
    <subcellularLocation>
        <location evidence="3">Secreted</location>
    </subcellularLocation>
</comment>
<evidence type="ECO:0000256" key="3">
    <source>
        <dbReference type="ARBA" id="ARBA00004613"/>
    </source>
</evidence>
<feature type="compositionally biased region" description="Polar residues" evidence="10">
    <location>
        <begin position="372"/>
        <end position="384"/>
    </location>
</feature>
<evidence type="ECO:0000313" key="12">
    <source>
        <dbReference type="EMBL" id="GEP43179.1"/>
    </source>
</evidence>
<dbReference type="InterPro" id="IPR013783">
    <property type="entry name" value="Ig-like_fold"/>
</dbReference>
<feature type="compositionally biased region" description="Polar residues" evidence="10">
    <location>
        <begin position="1774"/>
        <end position="1793"/>
    </location>
</feature>
<keyword evidence="8" id="KW-0969">Cilium</keyword>
<dbReference type="PANTHER" id="PTHR37467">
    <property type="entry name" value="EXPORTED CALCIUM-BINDING GLYCOPROTEIN-RELATED"/>
    <property type="match status" value="1"/>
</dbReference>
<protein>
    <recommendedName>
        <fullName evidence="11">HYDIN/VesB/CFA65-like Ig-like domain-containing protein</fullName>
    </recommendedName>
</protein>
<dbReference type="SUPFAM" id="SSF103647">
    <property type="entry name" value="TSP type-3 repeat"/>
    <property type="match status" value="1"/>
</dbReference>
<dbReference type="Pfam" id="PF22544">
    <property type="entry name" value="HYDIN_VesB_CFA65-like_Ig"/>
    <property type="match status" value="1"/>
</dbReference>
<proteinExistence type="predicted"/>
<feature type="compositionally biased region" description="Polar residues" evidence="10">
    <location>
        <begin position="412"/>
        <end position="423"/>
    </location>
</feature>
<dbReference type="InterPro" id="IPR018247">
    <property type="entry name" value="EF_Hand_1_Ca_BS"/>
</dbReference>
<dbReference type="SUPFAM" id="SSF47473">
    <property type="entry name" value="EF-hand"/>
    <property type="match status" value="2"/>
</dbReference>
<dbReference type="OrthoDB" id="7054318at2"/>
<feature type="compositionally biased region" description="Acidic residues" evidence="10">
    <location>
        <begin position="276"/>
        <end position="287"/>
    </location>
</feature>
<evidence type="ECO:0000256" key="5">
    <source>
        <dbReference type="ARBA" id="ARBA00022525"/>
    </source>
</evidence>
<dbReference type="Proteomes" id="UP000321577">
    <property type="component" value="Unassembled WGS sequence"/>
</dbReference>
<feature type="compositionally biased region" description="Polar residues" evidence="10">
    <location>
        <begin position="1813"/>
        <end position="1828"/>
    </location>
</feature>
<dbReference type="EMBL" id="BKAG01000015">
    <property type="protein sequence ID" value="GEP43179.1"/>
    <property type="molecule type" value="Genomic_DNA"/>
</dbReference>
<dbReference type="Pfam" id="PF18884">
    <property type="entry name" value="TSP3_bac"/>
    <property type="match status" value="8"/>
</dbReference>
<feature type="compositionally biased region" description="Acidic residues" evidence="10">
    <location>
        <begin position="98"/>
        <end position="108"/>
    </location>
</feature>
<dbReference type="GO" id="GO:0005737">
    <property type="term" value="C:cytoplasm"/>
    <property type="evidence" value="ECO:0007669"/>
    <property type="project" value="UniProtKB-SubCell"/>
</dbReference>
<feature type="compositionally biased region" description="Low complexity" evidence="10">
    <location>
        <begin position="1849"/>
        <end position="1867"/>
    </location>
</feature>
<sequence>MRSRLLPWCRSWSRRAYFLHGLLIAQLILMPFPPNSHAVWIEVDTDGDGIMDSGYDDGNPPPGDPPPETPPPTGDSDGDGLSDADEAAAGSDPYNPDSDGDGITDADEVNQTGSDPTTTDSDGDGISDYNEQYGNGSVDEDEDGPGETPYDHDGDGIPDPVDPDPTSPENDPDSDGDGVPDSQDSDPSNPGVWNDANGNGINDDAENQNSDVDGDGVSNDTDSHPGDPALYNDWNYNGINDPDEDWDGDGVSNLQDSHPNSNVLWCDWNNNGINDDTEANLGDDDGDNVPNNTDSHPFNSGLWEDWNNNGCNDSTEGNNADGDPVPDYLDSDPNDFNLWEDWNRNGTNDSQESTNPDRDNDLMPNENDSDPDNSSLWNDWNRNGINDELEVQQDGDGDGYYNTIDSDPGDSSLWNDWNRNGINDDQEQTTQDGDGDGYANENDSDPGNMYLWEDWNHNGYNDSVEANYLDDDGDGHPNAFDTHPSDSLLWNDHNGNGINDESEVIITDSDGDGYADELDTHPQDASLWNDHNNNAVNDDLEAPSDSDGDGVVDAEDEFPYDLDNDSLSDADELARGTNPASNDSDSDGLRDGEEIYQATDPLNVDTDGDGLTDYEEIYAYFTDPLTPNPIENAGGGSAAGGSQPVPGPEIAVEESLGGIAGSNFFIQDGATATFPSISMKADKSDLKKTFTIHNTGTEDLTLSVTLDGANKTQFTVGPLSTTSLEAGAETTLTVNFKATASAGTSVTAAIHITSNDADEPVFDVTLKSISGMWYTNRTHFFADLTDANHNGIPDRVDDMYKPLVVTRDGDLDADGVSNFQEYLNGTDLRGNPSTTLADNHDVDFDGLTNITEENWSKLYPGRLNKYKFSDAFEDPDEDGVLTVEELRGFWGRPIADPAGFFTDPFLTTSGPTTQYATGTYSRTSIKTAPASLSDPKLEWTWRKRAENYRLWMDDGLLRLARHEVRDPSTGVRPNAASFFAIVYLNPPSTSNPNTTSHVPGFDHLPSGYVSWLRSKGVTQLPAAPPLAGIVPAPDAASQVILANLRSRLPLTGDVDGDEAPNDWEAGYHKHDLDWRDPMDASLAKAREGVAGYVSGLTLSPPERLELSRLENSGQSIVATLQQRLNLSALTQSNAQNNLVNEYPLLIPKPSITLGMPPNPLTTVWETRRATWRAEFIEYHLWTMLKRIDPDHDGLMNKDEWRLHLNPGVADYAPTGSRDSDGDSFTDAEEVAAGTNSRDASKYPAFTLHVISGNSQSVHLHKQLAQPLVVEARSLGGVKAGLRLAVTTSLNNNHVLLATGTSVSPDAWKLKTLEVVTDSSGRAVIQLKAPHIPNTAATLALTTTVTASLKPTIKVTFSTSVTRPPPPGPGLQPDSDGDGMDDGWETQYALNKYSALDADVSPLHYEYHRDTPFALLPAQVAADLRSAKDARGMVKPFPAVYVATPHITQQQWNMFSKIDPDHDGVCNLDEFRNTKNPKEANKLYIENLDFDGDGFSDVEEAREGTDIFSSASKPVLKFKLVSGGGQVTGPGQELRSRVTVNARIGQRAVLVHISAGGSGQVRATTTGAPWVSELDLMTNGAGNVVFHVKAPTELGPRAIMINSAAGSATLSVPYKVENSGGGVIVTPNPTNPGSLPTLPSLGTVNRPFPQAPKIVAYRSSVRGFAEANPISLSGFYFQDPPVGRYAARKIEEQESEQWTVSKTENSKDDVTEATMVSSSTTSYSRQHHSSAEHRMTNPVLWPTMTGNTSASGLVTEYDAQTSTVYSAFGTSVSTAPRATGQPKTQSMFSNTYSSEEGPAGPINSTGHSYRYTETKSSSSPPVITVSESDNYSPELDSISWIWDEPGIDWSPSTSSQTQTATAFQPPQTGGDGKTTLISGSRSTSASYEYVDPITPGQIYSGMLTDLGQQDWGEWERVELAQFAAESTSSKGDATASGLITKWRLSYELPEGTNAADYDDEVVAVTARKTLPSGEYSFTYEFVKLKPGQDSAVYSCDATDVPGSTIFTRANRLMADLAVDADRDGVINSGEYASQEKPFRFWVNNDDDPNTLHEDIEDAMRENEAMVPLWPDWRNSPTLGTIDGVRDLEDFTRIHLTLPSDVLQKAASGEAKIGFKWEGGSSPRIRMYKAADPNGGLDYLSNPQKANEQVTGDFYHSIADVAGEQTVYLPASYWQSTLTQSANKRCFLFEGCVEGQAKLCTVVKIDSNPEIVVPGPWIRVMDVRRMFERARVCEPYAEPDDVPDSWVTGDDLQPSLTSRADPGDFPPDRDPDETKTYIVHVHGWRMEYDETQTWGQTTFKRLWHQGFKGRFAAFRWPTFSAETDPFAGMNPTNGRLTYNDSEYRAWLSGKALADYVNSLSTDYTKCLMAHSMGNVVSGSAFREGMSNVSRYAMFNAAMAHMAYGTTIREFGDRSTPDTASDTETNSLGLRSVFNPMATTAINFFLTEDFAMGAWEFNHTINKPEVLTSNSWSYLPEFPYLGDSVWASIVAPPNMPAAGNRMWHNLQYRIIDSPGEPLNAELTGGRRVNKLAEAMAYIVQTRSKPAGNTYFTAGSVAYSEPMDIYSFGDEHSAEWVYSIQLTSRVYARLLKQFGIMAVPN</sequence>
<dbReference type="PROSITE" id="PS00018">
    <property type="entry name" value="EF_HAND_1"/>
    <property type="match status" value="3"/>
</dbReference>
<name>A0A512M8W4_9BACT</name>
<dbReference type="InterPro" id="IPR059100">
    <property type="entry name" value="TSP3_bac"/>
</dbReference>
<feature type="compositionally biased region" description="Polar residues" evidence="10">
    <location>
        <begin position="1713"/>
        <end position="1723"/>
    </location>
</feature>
<feature type="compositionally biased region" description="Polar residues" evidence="10">
    <location>
        <begin position="289"/>
        <end position="298"/>
    </location>
</feature>
<keyword evidence="4" id="KW-0963">Cytoplasm</keyword>
<keyword evidence="7" id="KW-0106">Calcium</keyword>
<dbReference type="GO" id="GO:0005509">
    <property type="term" value="F:calcium ion binding"/>
    <property type="evidence" value="ECO:0007669"/>
    <property type="project" value="InterPro"/>
</dbReference>
<keyword evidence="6" id="KW-0732">Signal</keyword>
<evidence type="ECO:0000256" key="6">
    <source>
        <dbReference type="ARBA" id="ARBA00022729"/>
    </source>
</evidence>
<organism evidence="12 13">
    <name type="scientific">Brevifollis gellanilyticus</name>
    <dbReference type="NCBI Taxonomy" id="748831"/>
    <lineage>
        <taxon>Bacteria</taxon>
        <taxon>Pseudomonadati</taxon>
        <taxon>Verrucomicrobiota</taxon>
        <taxon>Verrucomicrobiia</taxon>
        <taxon>Verrucomicrobiales</taxon>
        <taxon>Verrucomicrobiaceae</taxon>
    </lineage>
</organism>
<evidence type="ECO:0000256" key="4">
    <source>
        <dbReference type="ARBA" id="ARBA00022490"/>
    </source>
</evidence>
<dbReference type="InterPro" id="IPR053879">
    <property type="entry name" value="HYDIN_VesB_CFA65-like_Ig"/>
</dbReference>
<keyword evidence="13" id="KW-1185">Reference proteome</keyword>
<evidence type="ECO:0000256" key="10">
    <source>
        <dbReference type="SAM" id="MobiDB-lite"/>
    </source>
</evidence>
<feature type="region of interest" description="Disordered" evidence="10">
    <location>
        <begin position="469"/>
        <end position="591"/>
    </location>
</feature>
<evidence type="ECO:0000256" key="8">
    <source>
        <dbReference type="ARBA" id="ARBA00023069"/>
    </source>
</evidence>
<feature type="compositionally biased region" description="Low complexity" evidence="10">
    <location>
        <begin position="112"/>
        <end position="128"/>
    </location>
</feature>
<feature type="compositionally biased region" description="Polar residues" evidence="10">
    <location>
        <begin position="344"/>
        <end position="354"/>
    </location>
</feature>
<dbReference type="RefSeq" id="WP_146850755.1">
    <property type="nucleotide sequence ID" value="NZ_BKAG01000015.1"/>
</dbReference>
<feature type="compositionally biased region" description="Acidic residues" evidence="10">
    <location>
        <begin position="538"/>
        <end position="571"/>
    </location>
</feature>
<feature type="region of interest" description="Disordered" evidence="10">
    <location>
        <begin position="1774"/>
        <end position="1828"/>
    </location>
</feature>
<evidence type="ECO:0000256" key="2">
    <source>
        <dbReference type="ARBA" id="ARBA00004496"/>
    </source>
</evidence>
<evidence type="ECO:0000256" key="7">
    <source>
        <dbReference type="ARBA" id="ARBA00022837"/>
    </source>
</evidence>
<feature type="compositionally biased region" description="Low complexity" evidence="10">
    <location>
        <begin position="179"/>
        <end position="202"/>
    </location>
</feature>
<keyword evidence="9" id="KW-0966">Cell projection</keyword>
<gene>
    <name evidence="12" type="ORF">BGE01nite_24700</name>
</gene>
<comment type="caution">
    <text evidence="12">The sequence shown here is derived from an EMBL/GenBank/DDBJ whole genome shotgun (WGS) entry which is preliminary data.</text>
</comment>
<feature type="region of interest" description="Disordered" evidence="10">
    <location>
        <begin position="1357"/>
        <end position="1380"/>
    </location>
</feature>
<dbReference type="InterPro" id="IPR028974">
    <property type="entry name" value="TSP_type-3_rpt"/>
</dbReference>